<dbReference type="PANTHER" id="PTHR31379:SF1">
    <property type="entry name" value="F-BOX C PROTEIN-RELATED"/>
    <property type="match status" value="1"/>
</dbReference>
<accession>E3MPP7</accession>
<dbReference type="RefSeq" id="XP_003101876.2">
    <property type="nucleotide sequence ID" value="XM_003101828.2"/>
</dbReference>
<keyword evidence="2" id="KW-1185">Reference proteome</keyword>
<sequence length="459" mass="53358">MTQPPPPKPLFYVTSKCVALYLKPIIRIQLYLRCPTFQTIHRAQNFRVANLKIRPENFEIDGTLFQFGILRHYLFGNVPESTTLKNAAGGDRHDIDRYGLPILAQNVQQLPTDAQYIEQLEQQAFRMERNGPRALPRRELTEDDVKSHRLEIERKRLRVRSYELRMRNQKPPFQHFVELAMTSREEKKCEYVTYEKTLQEIKDYVLQKIFGIDAKVLFGNLQIGKGNFFQNLTWIIQNPQPVIQMNPVMQAQMAAQNFPIPGFVPEVPPVFQLRPRVADVVPLLKLQAESVQVNRLVVTGNLENTLASLKPILCEIPLKELKVSAQPFPDDPVVRTAQFLSIVGSPRVTEIQHLQNSRVHFDQLVDDEQEFHAFVRMMEEAETMRYYSFGFSELEDVKKSLERFRSFPGAEHEDFTEISVPKRFTIPLNNQKELNIYVKETSIEDTTYCDKPLIVKIKV</sequence>
<dbReference type="GeneID" id="9813433"/>
<gene>
    <name evidence="1" type="ORF">CRE_12008</name>
</gene>
<proteinExistence type="predicted"/>
<dbReference type="KEGG" id="crq:GCK72_004118"/>
<dbReference type="EMBL" id="DS268464">
    <property type="protein sequence ID" value="EFP06739.1"/>
    <property type="molecule type" value="Genomic_DNA"/>
</dbReference>
<dbReference type="CTD" id="9813433"/>
<dbReference type="HOGENOM" id="CLU_042576_0_1_1"/>
<reference evidence="1" key="1">
    <citation type="submission" date="2007-07" db="EMBL/GenBank/DDBJ databases">
        <title>PCAP assembly of the Caenorhabditis remanei genome.</title>
        <authorList>
            <consortium name="The Caenorhabditis remanei Sequencing Consortium"/>
            <person name="Wilson R.K."/>
        </authorList>
    </citation>
    <scope>NUCLEOTIDE SEQUENCE [LARGE SCALE GENOMIC DNA]</scope>
    <source>
        <strain evidence="1">PB4641</strain>
    </source>
</reference>
<dbReference type="eggNOG" id="ENOG502R8R9">
    <property type="taxonomic scope" value="Eukaryota"/>
</dbReference>
<dbReference type="AlphaFoldDB" id="E3MPP7"/>
<dbReference type="PANTHER" id="PTHR31379">
    <property type="entry name" value="F-BOX C PROTEIN-RELATED-RELATED"/>
    <property type="match status" value="1"/>
</dbReference>
<dbReference type="InterPro" id="IPR021942">
    <property type="entry name" value="DUF3557"/>
</dbReference>
<protein>
    <submittedName>
        <fullName evidence="1">Uncharacterized protein</fullName>
    </submittedName>
</protein>
<name>E3MPP7_CAERE</name>
<dbReference type="OrthoDB" id="5911035at2759"/>
<dbReference type="Proteomes" id="UP000008281">
    <property type="component" value="Unassembled WGS sequence"/>
</dbReference>
<dbReference type="Pfam" id="PF12078">
    <property type="entry name" value="DUF3557"/>
    <property type="match status" value="1"/>
</dbReference>
<organism evidence="2">
    <name type="scientific">Caenorhabditis remanei</name>
    <name type="common">Caenorhabditis vulgaris</name>
    <dbReference type="NCBI Taxonomy" id="31234"/>
    <lineage>
        <taxon>Eukaryota</taxon>
        <taxon>Metazoa</taxon>
        <taxon>Ecdysozoa</taxon>
        <taxon>Nematoda</taxon>
        <taxon>Chromadorea</taxon>
        <taxon>Rhabditida</taxon>
        <taxon>Rhabditina</taxon>
        <taxon>Rhabditomorpha</taxon>
        <taxon>Rhabditoidea</taxon>
        <taxon>Rhabditidae</taxon>
        <taxon>Peloderinae</taxon>
        <taxon>Caenorhabditis</taxon>
    </lineage>
</organism>
<evidence type="ECO:0000313" key="1">
    <source>
        <dbReference type="EMBL" id="EFP06739.1"/>
    </source>
</evidence>
<evidence type="ECO:0000313" key="2">
    <source>
        <dbReference type="Proteomes" id="UP000008281"/>
    </source>
</evidence>